<proteinExistence type="predicted"/>
<gene>
    <name evidence="1" type="ORF">WG66_5901</name>
</gene>
<evidence type="ECO:0000313" key="2">
    <source>
        <dbReference type="Proteomes" id="UP000054988"/>
    </source>
</evidence>
<protein>
    <submittedName>
        <fullName evidence="1">Uncharacterized protein</fullName>
    </submittedName>
</protein>
<dbReference type="Proteomes" id="UP000054988">
    <property type="component" value="Unassembled WGS sequence"/>
</dbReference>
<comment type="caution">
    <text evidence="1">The sequence shown here is derived from an EMBL/GenBank/DDBJ whole genome shotgun (WGS) entry which is preliminary data.</text>
</comment>
<dbReference type="EMBL" id="LATX01001447">
    <property type="protein sequence ID" value="KTB41512.1"/>
    <property type="molecule type" value="Genomic_DNA"/>
</dbReference>
<organism evidence="1 2">
    <name type="scientific">Moniliophthora roreri</name>
    <name type="common">Frosty pod rot fungus</name>
    <name type="synonym">Monilia roreri</name>
    <dbReference type="NCBI Taxonomy" id="221103"/>
    <lineage>
        <taxon>Eukaryota</taxon>
        <taxon>Fungi</taxon>
        <taxon>Dikarya</taxon>
        <taxon>Basidiomycota</taxon>
        <taxon>Agaricomycotina</taxon>
        <taxon>Agaricomycetes</taxon>
        <taxon>Agaricomycetidae</taxon>
        <taxon>Agaricales</taxon>
        <taxon>Marasmiineae</taxon>
        <taxon>Marasmiaceae</taxon>
        <taxon>Moniliophthora</taxon>
    </lineage>
</organism>
<reference evidence="1 2" key="1">
    <citation type="submission" date="2015-12" db="EMBL/GenBank/DDBJ databases">
        <title>Draft genome sequence of Moniliophthora roreri, the causal agent of frosty pod rot of cacao.</title>
        <authorList>
            <person name="Aime M.C."/>
            <person name="Diaz-Valderrama J.R."/>
            <person name="Kijpornyongpan T."/>
            <person name="Phillips-Mora W."/>
        </authorList>
    </citation>
    <scope>NUCLEOTIDE SEQUENCE [LARGE SCALE GENOMIC DNA]</scope>
    <source>
        <strain evidence="1 2">MCA 2952</strain>
    </source>
</reference>
<name>A0A0W0FZ79_MONRR</name>
<sequence>MLLLSFTTQGL</sequence>
<accession>A0A0W0FZ79</accession>
<evidence type="ECO:0000313" key="1">
    <source>
        <dbReference type="EMBL" id="KTB41512.1"/>
    </source>
</evidence>